<dbReference type="PANTHER" id="PTHR43304:SF1">
    <property type="entry name" value="PAC DOMAIN-CONTAINING PROTEIN"/>
    <property type="match status" value="1"/>
</dbReference>
<dbReference type="InterPro" id="IPR001789">
    <property type="entry name" value="Sig_transdc_resp-reg_receiver"/>
</dbReference>
<evidence type="ECO:0000256" key="5">
    <source>
        <dbReference type="ARBA" id="ARBA00022777"/>
    </source>
</evidence>
<proteinExistence type="predicted"/>
<feature type="domain" description="PAS" evidence="9">
    <location>
        <begin position="270"/>
        <end position="342"/>
    </location>
</feature>
<dbReference type="InterPro" id="IPR013656">
    <property type="entry name" value="PAS_4"/>
</dbReference>
<dbReference type="Pfam" id="PF02518">
    <property type="entry name" value="HATPase_c"/>
    <property type="match status" value="1"/>
</dbReference>
<dbReference type="InterPro" id="IPR036890">
    <property type="entry name" value="HATPase_C_sf"/>
</dbReference>
<dbReference type="Gene3D" id="3.30.450.20">
    <property type="entry name" value="PAS domain"/>
    <property type="match status" value="3"/>
</dbReference>
<dbReference type="InterPro" id="IPR000014">
    <property type="entry name" value="PAS"/>
</dbReference>
<gene>
    <name evidence="11" type="ORF">ACFSBJ_08590</name>
</gene>
<dbReference type="SUPFAM" id="SSF52172">
    <property type="entry name" value="CheY-like"/>
    <property type="match status" value="1"/>
</dbReference>
<evidence type="ECO:0000259" key="10">
    <source>
        <dbReference type="PROSITE" id="PS50113"/>
    </source>
</evidence>
<dbReference type="InterPro" id="IPR035965">
    <property type="entry name" value="PAS-like_dom_sf"/>
</dbReference>
<keyword evidence="5" id="KW-0418">Kinase</keyword>
<dbReference type="CDD" id="cd00130">
    <property type="entry name" value="PAS"/>
    <property type="match status" value="3"/>
</dbReference>
<dbReference type="InterPro" id="IPR001610">
    <property type="entry name" value="PAC"/>
</dbReference>
<dbReference type="SMART" id="SM00086">
    <property type="entry name" value="PAC"/>
    <property type="match status" value="2"/>
</dbReference>
<organism evidence="11 12">
    <name type="scientific">Haloplanus ruber</name>
    <dbReference type="NCBI Taxonomy" id="869892"/>
    <lineage>
        <taxon>Archaea</taxon>
        <taxon>Methanobacteriati</taxon>
        <taxon>Methanobacteriota</taxon>
        <taxon>Stenosarchaea group</taxon>
        <taxon>Halobacteria</taxon>
        <taxon>Halobacteriales</taxon>
        <taxon>Haloferacaceae</taxon>
        <taxon>Haloplanus</taxon>
    </lineage>
</organism>
<dbReference type="InterPro" id="IPR005467">
    <property type="entry name" value="His_kinase_dom"/>
</dbReference>
<evidence type="ECO:0000313" key="12">
    <source>
        <dbReference type="Proteomes" id="UP001597075"/>
    </source>
</evidence>
<dbReference type="Pfam" id="PF00072">
    <property type="entry name" value="Response_reg"/>
    <property type="match status" value="1"/>
</dbReference>
<dbReference type="SMART" id="SM00091">
    <property type="entry name" value="PAS"/>
    <property type="match status" value="3"/>
</dbReference>
<protein>
    <recommendedName>
        <fullName evidence="2">histidine kinase</fullName>
        <ecNumber evidence="2">2.7.13.3</ecNumber>
    </recommendedName>
</protein>
<evidence type="ECO:0000256" key="6">
    <source>
        <dbReference type="PROSITE-ProRule" id="PRU00169"/>
    </source>
</evidence>
<comment type="caution">
    <text evidence="6">Lacks conserved residue(s) required for the propagation of feature annotation.</text>
</comment>
<dbReference type="CDD" id="cd00082">
    <property type="entry name" value="HisKA"/>
    <property type="match status" value="1"/>
</dbReference>
<feature type="domain" description="PAS" evidence="9">
    <location>
        <begin position="137"/>
        <end position="182"/>
    </location>
</feature>
<evidence type="ECO:0000313" key="11">
    <source>
        <dbReference type="EMBL" id="MFD1633788.1"/>
    </source>
</evidence>
<feature type="domain" description="PAC" evidence="10">
    <location>
        <begin position="345"/>
        <end position="395"/>
    </location>
</feature>
<dbReference type="PROSITE" id="PS50113">
    <property type="entry name" value="PAC"/>
    <property type="match status" value="3"/>
</dbReference>
<evidence type="ECO:0000259" key="9">
    <source>
        <dbReference type="PROSITE" id="PS50112"/>
    </source>
</evidence>
<dbReference type="SMART" id="SM00388">
    <property type="entry name" value="HisKA"/>
    <property type="match status" value="1"/>
</dbReference>
<dbReference type="Pfam" id="PF08447">
    <property type="entry name" value="PAS_3"/>
    <property type="match status" value="1"/>
</dbReference>
<dbReference type="EMBL" id="JBHUDL010000010">
    <property type="protein sequence ID" value="MFD1633788.1"/>
    <property type="molecule type" value="Genomic_DNA"/>
</dbReference>
<dbReference type="SUPFAM" id="SSF55874">
    <property type="entry name" value="ATPase domain of HSP90 chaperone/DNA topoisomerase II/histidine kinase"/>
    <property type="match status" value="1"/>
</dbReference>
<dbReference type="Gene3D" id="2.10.70.100">
    <property type="match status" value="1"/>
</dbReference>
<dbReference type="GO" id="GO:0004673">
    <property type="term" value="F:protein histidine kinase activity"/>
    <property type="evidence" value="ECO:0007669"/>
    <property type="project" value="UniProtKB-EC"/>
</dbReference>
<dbReference type="SMART" id="SM00387">
    <property type="entry name" value="HATPase_c"/>
    <property type="match status" value="1"/>
</dbReference>
<evidence type="ECO:0000256" key="2">
    <source>
        <dbReference type="ARBA" id="ARBA00012438"/>
    </source>
</evidence>
<dbReference type="CDD" id="cd00156">
    <property type="entry name" value="REC"/>
    <property type="match status" value="1"/>
</dbReference>
<evidence type="ECO:0000256" key="3">
    <source>
        <dbReference type="ARBA" id="ARBA00022553"/>
    </source>
</evidence>
<dbReference type="Gene3D" id="3.30.565.10">
    <property type="entry name" value="Histidine kinase-like ATPase, C-terminal domain"/>
    <property type="match status" value="1"/>
</dbReference>
<dbReference type="SMART" id="SM00448">
    <property type="entry name" value="REC"/>
    <property type="match status" value="1"/>
</dbReference>
<feature type="domain" description="PAC" evidence="10">
    <location>
        <begin position="465"/>
        <end position="525"/>
    </location>
</feature>
<dbReference type="AlphaFoldDB" id="A0ABD6CYG5"/>
<dbReference type="Gene3D" id="3.40.50.2300">
    <property type="match status" value="1"/>
</dbReference>
<dbReference type="InterPro" id="IPR003594">
    <property type="entry name" value="HATPase_dom"/>
</dbReference>
<dbReference type="Pfam" id="PF13426">
    <property type="entry name" value="PAS_9"/>
    <property type="match status" value="1"/>
</dbReference>
<dbReference type="InterPro" id="IPR052162">
    <property type="entry name" value="Sensor_kinase/Photoreceptor"/>
</dbReference>
<dbReference type="Pfam" id="PF08448">
    <property type="entry name" value="PAS_4"/>
    <property type="match status" value="1"/>
</dbReference>
<dbReference type="PANTHER" id="PTHR43304">
    <property type="entry name" value="PHYTOCHROME-LIKE PROTEIN CPH1"/>
    <property type="match status" value="1"/>
</dbReference>
<evidence type="ECO:0000259" key="7">
    <source>
        <dbReference type="PROSITE" id="PS50109"/>
    </source>
</evidence>
<accession>A0ABD6CYG5</accession>
<comment type="catalytic activity">
    <reaction evidence="1">
        <text>ATP + protein L-histidine = ADP + protein N-phospho-L-histidine.</text>
        <dbReference type="EC" id="2.7.13.3"/>
    </reaction>
</comment>
<dbReference type="EC" id="2.7.13.3" evidence="2"/>
<dbReference type="SUPFAM" id="SSF47384">
    <property type="entry name" value="Homodimeric domain of signal transducing histidine kinase"/>
    <property type="match status" value="1"/>
</dbReference>
<dbReference type="InterPro" id="IPR013655">
    <property type="entry name" value="PAS_fold_3"/>
</dbReference>
<feature type="domain" description="PAC" evidence="10">
    <location>
        <begin position="217"/>
        <end position="269"/>
    </location>
</feature>
<keyword evidence="4" id="KW-0808">Transferase</keyword>
<comment type="caution">
    <text evidence="11">The sequence shown here is derived from an EMBL/GenBank/DDBJ whole genome shotgun (WGS) entry which is preliminary data.</text>
</comment>
<dbReference type="Proteomes" id="UP001597075">
    <property type="component" value="Unassembled WGS sequence"/>
</dbReference>
<dbReference type="Gene3D" id="1.10.287.130">
    <property type="match status" value="1"/>
</dbReference>
<dbReference type="PROSITE" id="PS50112">
    <property type="entry name" value="PAS"/>
    <property type="match status" value="3"/>
</dbReference>
<keyword evidence="12" id="KW-1185">Reference proteome</keyword>
<dbReference type="InterPro" id="IPR011006">
    <property type="entry name" value="CheY-like_superfamily"/>
</dbReference>
<dbReference type="InterPro" id="IPR000700">
    <property type="entry name" value="PAS-assoc_C"/>
</dbReference>
<evidence type="ECO:0000256" key="1">
    <source>
        <dbReference type="ARBA" id="ARBA00000085"/>
    </source>
</evidence>
<dbReference type="SUPFAM" id="SSF55785">
    <property type="entry name" value="PYP-like sensor domain (PAS domain)"/>
    <property type="match status" value="3"/>
</dbReference>
<name>A0ABD6CYG5_9EURY</name>
<dbReference type="Pfam" id="PF00512">
    <property type="entry name" value="HisKA"/>
    <property type="match status" value="1"/>
</dbReference>
<feature type="domain" description="PAS" evidence="9">
    <location>
        <begin position="396"/>
        <end position="449"/>
    </location>
</feature>
<feature type="domain" description="Response regulatory" evidence="8">
    <location>
        <begin position="6"/>
        <end position="122"/>
    </location>
</feature>
<dbReference type="InterPro" id="IPR003661">
    <property type="entry name" value="HisK_dim/P_dom"/>
</dbReference>
<evidence type="ECO:0000256" key="4">
    <source>
        <dbReference type="ARBA" id="ARBA00022679"/>
    </source>
</evidence>
<dbReference type="NCBIfam" id="TIGR00229">
    <property type="entry name" value="sensory_box"/>
    <property type="match status" value="3"/>
</dbReference>
<keyword evidence="3" id="KW-0597">Phosphoprotein</keyword>
<reference evidence="11 12" key="1">
    <citation type="journal article" date="2019" name="Int. J. Syst. Evol. Microbiol.">
        <title>The Global Catalogue of Microorganisms (GCM) 10K type strain sequencing project: providing services to taxonomists for standard genome sequencing and annotation.</title>
        <authorList>
            <consortium name="The Broad Institute Genomics Platform"/>
            <consortium name="The Broad Institute Genome Sequencing Center for Infectious Disease"/>
            <person name="Wu L."/>
            <person name="Ma J."/>
        </authorList>
    </citation>
    <scope>NUCLEOTIDE SEQUENCE [LARGE SCALE GENOMIC DNA]</scope>
    <source>
        <strain evidence="11 12">CGMCC 1.10594</strain>
    </source>
</reference>
<dbReference type="RefSeq" id="WP_256404056.1">
    <property type="nucleotide sequence ID" value="NZ_CP187151.1"/>
</dbReference>
<dbReference type="PROSITE" id="PS50109">
    <property type="entry name" value="HIS_KIN"/>
    <property type="match status" value="1"/>
</dbReference>
<evidence type="ECO:0000259" key="8">
    <source>
        <dbReference type="PROSITE" id="PS50110"/>
    </source>
</evidence>
<dbReference type="InterPro" id="IPR036097">
    <property type="entry name" value="HisK_dim/P_sf"/>
</dbReference>
<feature type="domain" description="Histidine kinase" evidence="7">
    <location>
        <begin position="536"/>
        <end position="724"/>
    </location>
</feature>
<dbReference type="PROSITE" id="PS50110">
    <property type="entry name" value="RESPONSE_REGULATORY"/>
    <property type="match status" value="1"/>
</dbReference>
<sequence>MTAATHVLYVDDDPEFVETTTACLEREADGLVVDSAAGPEAALDRLDGGDIDCIVSAHDMPGATGIEFLDIVRERHGDLPFIIFAEQGGASVADEAISAGVTDYLRQGTGAEQYVILAHRISKAVSAHRSAADTDARRRRLEQLLKTVPGCIVQLNPEGEFVFANDRAEEVLELERSSLIGQRYDDPAWQIRSLEGDPIPDDELPFRRIQESGDPVYGYRHRIEWPDGTEKVIRASGAPVFDDAGGVESIVFSLVDETEWERQRQTLADAERRLDLAAEVTDTGVWEWTPATGEVVWNETLERVMGLEPGSFEGTFEAFAERVHPEDLPEMQEQVEEALASNEPYHVEFRMLREDGDVLWVEGRGKLVDDGGERRMVGIHHDITERKRRLQELERTKGYLDGILDNTTAPMFMKDRDGEYLLVNRGYEELFGITESAVVGHTDAEIHPERMVTEVRQNDRLAIEREETVNAEEEIVVDGERRHFLVSKAPIYVAEDGTETDQPAAIFGVAKDVTEREQTRERLERQNDLLEEFASVVSHDLKSPLTVAEGRIELADAECDSDHLDAAADAIARSRELVDNLLTLARSGERTTDVEPVALAPLTRECWATVETEAATLAVETTRTVEADRSRLQQLIENLVTNAVEHAGADCTVTVGDCEGGFYVADDGPGVPEEQREDVFSTGYSTASSNTGLGLGIVSQVVVGHGWRIELVESEAGGARFEITGVDGV</sequence>